<keyword evidence="12" id="KW-1185">Reference proteome</keyword>
<keyword evidence="3 9" id="KW-0347">Helicase</keyword>
<dbReference type="GO" id="GO:0016887">
    <property type="term" value="F:ATP hydrolysis activity"/>
    <property type="evidence" value="ECO:0007669"/>
    <property type="project" value="RHEA"/>
</dbReference>
<comment type="catalytic activity">
    <reaction evidence="6">
        <text>Couples ATP hydrolysis with the unwinding of duplex DNA by translocating in the 3'-5' direction.</text>
        <dbReference type="EC" id="5.6.2.4"/>
    </reaction>
</comment>
<evidence type="ECO:0000256" key="4">
    <source>
        <dbReference type="ARBA" id="ARBA00022840"/>
    </source>
</evidence>
<evidence type="ECO:0000256" key="5">
    <source>
        <dbReference type="ARBA" id="ARBA00023235"/>
    </source>
</evidence>
<accession>A0A401LMS7</accession>
<dbReference type="PANTHER" id="PTHR11070">
    <property type="entry name" value="UVRD / RECB / PCRA DNA HELICASE FAMILY MEMBER"/>
    <property type="match status" value="1"/>
</dbReference>
<evidence type="ECO:0000256" key="7">
    <source>
        <dbReference type="ARBA" id="ARBA00034808"/>
    </source>
</evidence>
<dbReference type="InterPro" id="IPR014017">
    <property type="entry name" value="DNA_helicase_UvrD-like_C"/>
</dbReference>
<evidence type="ECO:0000313" key="11">
    <source>
        <dbReference type="EMBL" id="GBO94003.1"/>
    </source>
</evidence>
<gene>
    <name evidence="11" type="ORF">MESMUL_13570</name>
</gene>
<evidence type="ECO:0000256" key="8">
    <source>
        <dbReference type="ARBA" id="ARBA00048988"/>
    </source>
</evidence>
<sequence>MTDSKAGAVQIFLLPQLVEALSSAPSVIQTDLFAFISRFSANPEEIPYKERKSQEVPEGFRIFTLNSAWSVVVAEPAPDLKIIAQANWTKAAFEWAAEHEFVPNDEAKTGGYFRLCERPGAVKHEEEVPPPPPPLFADISDEELIAIGLPKSKLPLVRDLENKDDLEASRSEIPAETYQSLTWYVDGAEWSAVKREYAKLHHSAESQMGKIRLYLNPEQKKIVDGPWKGALLVQGGAGTGKSVVAMHRAKHLVELPDWKDDDRLLFVTATRNLAVDIEEQLQRLVRADRINTIEVTNLDGWVTAFLRRNGYKPAIIYPGKPIYELAWKAATETLPEGVTEAEAREEFERHVLPNNIRIQKTYMKSDASTLTAEQREAIWPVFENFRRELFARGKVAAPDAYYAAIGLLTSSSTAEKAPYRAVIADEIQDFGPEGLKLLRALTPDHDKHPELRDVEGDLFLVGDSRERIYGRDVSFAACGINVKGGRSQFLTTSYRTTAEIAGAADYILNEGKESDKDKEREITLRHGPLPELYVGKEFTDEVSWIVRQIHHLIDTERDLALSSIVIAARTDSLLDDYQSALSKRGIKTLQISRNIPDDPNAAGVRSATLHRLKGLEFRAVFIVGADEGNIPDALTLNESPDPDDREEAARSERALFHVAATRAVDRLYVSCSDTPGEYLNELIQYEKDVKAKAKKTK</sequence>
<keyword evidence="2 9" id="KW-0378">Hydrolase</keyword>
<keyword evidence="5" id="KW-0413">Isomerase</keyword>
<proteinExistence type="predicted"/>
<dbReference type="EMBL" id="BGZJ01000001">
    <property type="protein sequence ID" value="GBO94003.1"/>
    <property type="molecule type" value="Genomic_DNA"/>
</dbReference>
<comment type="catalytic activity">
    <reaction evidence="8">
        <text>ATP + H2O = ADP + phosphate + H(+)</text>
        <dbReference type="Rhea" id="RHEA:13065"/>
        <dbReference type="ChEBI" id="CHEBI:15377"/>
        <dbReference type="ChEBI" id="CHEBI:15378"/>
        <dbReference type="ChEBI" id="CHEBI:30616"/>
        <dbReference type="ChEBI" id="CHEBI:43474"/>
        <dbReference type="ChEBI" id="CHEBI:456216"/>
        <dbReference type="EC" id="5.6.2.4"/>
    </reaction>
</comment>
<evidence type="ECO:0000259" key="10">
    <source>
        <dbReference type="PROSITE" id="PS51198"/>
    </source>
</evidence>
<evidence type="ECO:0000256" key="3">
    <source>
        <dbReference type="ARBA" id="ARBA00022806"/>
    </source>
</evidence>
<organism evidence="11 12">
    <name type="scientific">Mesosutterella multiformis</name>
    <dbReference type="NCBI Taxonomy" id="2259133"/>
    <lineage>
        <taxon>Bacteria</taxon>
        <taxon>Pseudomonadati</taxon>
        <taxon>Pseudomonadota</taxon>
        <taxon>Betaproteobacteria</taxon>
        <taxon>Burkholderiales</taxon>
        <taxon>Sutterellaceae</taxon>
        <taxon>Mesosutterella</taxon>
    </lineage>
</organism>
<dbReference type="InterPro" id="IPR014016">
    <property type="entry name" value="UvrD-like_ATP-bd"/>
</dbReference>
<dbReference type="Pfam" id="PF00580">
    <property type="entry name" value="UvrD-helicase"/>
    <property type="match status" value="1"/>
</dbReference>
<dbReference type="AlphaFoldDB" id="A0A388SED0"/>
<name>A0A388SED0_9BURK</name>
<dbReference type="SUPFAM" id="SSF52540">
    <property type="entry name" value="P-loop containing nucleoside triphosphate hydrolases"/>
    <property type="match status" value="1"/>
</dbReference>
<dbReference type="Pfam" id="PF13361">
    <property type="entry name" value="UvrD_C"/>
    <property type="match status" value="1"/>
</dbReference>
<dbReference type="RefSeq" id="WP_116270280.1">
    <property type="nucleotide sequence ID" value="NZ_BGZJ01000001.1"/>
</dbReference>
<dbReference type="PANTHER" id="PTHR11070:SF45">
    <property type="entry name" value="DNA 3'-5' HELICASE"/>
    <property type="match status" value="1"/>
</dbReference>
<accession>A0A388SED0</accession>
<dbReference type="EC" id="5.6.2.4" evidence="7"/>
<dbReference type="InterPro" id="IPR000212">
    <property type="entry name" value="DNA_helicase_UvrD/REP"/>
</dbReference>
<dbReference type="GO" id="GO:0043138">
    <property type="term" value="F:3'-5' DNA helicase activity"/>
    <property type="evidence" value="ECO:0007669"/>
    <property type="project" value="UniProtKB-EC"/>
</dbReference>
<evidence type="ECO:0000256" key="2">
    <source>
        <dbReference type="ARBA" id="ARBA00022801"/>
    </source>
</evidence>
<evidence type="ECO:0000313" key="12">
    <source>
        <dbReference type="Proteomes" id="UP000266091"/>
    </source>
</evidence>
<keyword evidence="1 9" id="KW-0547">Nucleotide-binding</keyword>
<feature type="binding site" evidence="9">
    <location>
        <begin position="235"/>
        <end position="242"/>
    </location>
    <ligand>
        <name>ATP</name>
        <dbReference type="ChEBI" id="CHEBI:30616"/>
    </ligand>
</feature>
<dbReference type="GO" id="GO:0005524">
    <property type="term" value="F:ATP binding"/>
    <property type="evidence" value="ECO:0007669"/>
    <property type="project" value="UniProtKB-UniRule"/>
</dbReference>
<dbReference type="Gene3D" id="3.40.50.300">
    <property type="entry name" value="P-loop containing nucleotide triphosphate hydrolases"/>
    <property type="match status" value="2"/>
</dbReference>
<evidence type="ECO:0000256" key="9">
    <source>
        <dbReference type="PROSITE-ProRule" id="PRU00560"/>
    </source>
</evidence>
<dbReference type="GO" id="GO:0000725">
    <property type="term" value="P:recombinational repair"/>
    <property type="evidence" value="ECO:0007669"/>
    <property type="project" value="TreeGrafter"/>
</dbReference>
<evidence type="ECO:0000256" key="1">
    <source>
        <dbReference type="ARBA" id="ARBA00022741"/>
    </source>
</evidence>
<dbReference type="PROSITE" id="PS51198">
    <property type="entry name" value="UVRD_HELICASE_ATP_BIND"/>
    <property type="match status" value="1"/>
</dbReference>
<dbReference type="Proteomes" id="UP000266091">
    <property type="component" value="Unassembled WGS sequence"/>
</dbReference>
<dbReference type="GO" id="GO:0003677">
    <property type="term" value="F:DNA binding"/>
    <property type="evidence" value="ECO:0007669"/>
    <property type="project" value="InterPro"/>
</dbReference>
<protein>
    <recommendedName>
        <fullName evidence="7">DNA 3'-5' helicase</fullName>
        <ecNumber evidence="7">5.6.2.4</ecNumber>
    </recommendedName>
</protein>
<keyword evidence="4 9" id="KW-0067">ATP-binding</keyword>
<dbReference type="OrthoDB" id="5441773at2"/>
<evidence type="ECO:0000256" key="6">
    <source>
        <dbReference type="ARBA" id="ARBA00034617"/>
    </source>
</evidence>
<dbReference type="InterPro" id="IPR027417">
    <property type="entry name" value="P-loop_NTPase"/>
</dbReference>
<feature type="domain" description="UvrD-like helicase ATP-binding" evidence="10">
    <location>
        <begin position="214"/>
        <end position="515"/>
    </location>
</feature>
<comment type="caution">
    <text evidence="11">The sequence shown here is derived from an EMBL/GenBank/DDBJ whole genome shotgun (WGS) entry which is preliminary data.</text>
</comment>
<reference evidence="11 12" key="1">
    <citation type="journal article" date="2018" name="Int. J. Syst. Evol. Microbiol.">
        <title>Mesosutterella multiformis gen. nov., sp. nov., a member of the family Sutterellaceae and Sutterella megalosphaeroides sp. nov., isolated from human faeces.</title>
        <authorList>
            <person name="Sakamoto M."/>
            <person name="Ikeyama N."/>
            <person name="Kunihiro T."/>
            <person name="Iino T."/>
            <person name="Yuki M."/>
            <person name="Ohkuma M."/>
        </authorList>
    </citation>
    <scope>NUCLEOTIDE SEQUENCE [LARGE SCALE GENOMIC DNA]</scope>
    <source>
        <strain evidence="11 12">4NBBH2</strain>
    </source>
</reference>